<comment type="caution">
    <text evidence="8">The sequence shown here is derived from an EMBL/GenBank/DDBJ whole genome shotgun (WGS) entry which is preliminary data.</text>
</comment>
<accession>A0AA88XAK7</accession>
<dbReference type="PANTHER" id="PTHR12506">
    <property type="entry name" value="PROTEIN PHOSPHATASE RELATED"/>
    <property type="match status" value="1"/>
</dbReference>
<dbReference type="EMBL" id="JAVXUP010000017">
    <property type="protein sequence ID" value="KAK3042686.1"/>
    <property type="molecule type" value="Genomic_DNA"/>
</dbReference>
<dbReference type="GO" id="GO:0003677">
    <property type="term" value="F:DNA binding"/>
    <property type="evidence" value="ECO:0007669"/>
    <property type="project" value="UniProtKB-KW"/>
</dbReference>
<dbReference type="AlphaFoldDB" id="A0AA88XAK7"/>
<evidence type="ECO:0000256" key="4">
    <source>
        <dbReference type="ARBA" id="ARBA00022833"/>
    </source>
</evidence>
<evidence type="ECO:0000256" key="2">
    <source>
        <dbReference type="ARBA" id="ARBA00022737"/>
    </source>
</evidence>
<dbReference type="SMART" id="SM00356">
    <property type="entry name" value="ZnF_C3H1"/>
    <property type="match status" value="2"/>
</dbReference>
<keyword evidence="9" id="KW-1185">Reference proteome</keyword>
<reference evidence="8" key="1">
    <citation type="submission" date="2022-12" db="EMBL/GenBank/DDBJ databases">
        <title>Draft genome assemblies for two species of Escallonia (Escalloniales).</title>
        <authorList>
            <person name="Chanderbali A."/>
            <person name="Dervinis C."/>
            <person name="Anghel I."/>
            <person name="Soltis D."/>
            <person name="Soltis P."/>
            <person name="Zapata F."/>
        </authorList>
    </citation>
    <scope>NUCLEOTIDE SEQUENCE</scope>
    <source>
        <strain evidence="8">UCBG64.0493</strain>
        <tissue evidence="8">Leaf</tissue>
    </source>
</reference>
<keyword evidence="5" id="KW-0238">DNA-binding</keyword>
<dbReference type="Pfam" id="PF00642">
    <property type="entry name" value="zf-CCCH"/>
    <property type="match status" value="2"/>
</dbReference>
<feature type="domain" description="C3H1-type" evidence="7">
    <location>
        <begin position="25"/>
        <end position="53"/>
    </location>
</feature>
<dbReference type="GO" id="GO:0008270">
    <property type="term" value="F:zinc ion binding"/>
    <property type="evidence" value="ECO:0007669"/>
    <property type="project" value="UniProtKB-KW"/>
</dbReference>
<evidence type="ECO:0000256" key="5">
    <source>
        <dbReference type="ARBA" id="ARBA00023125"/>
    </source>
</evidence>
<feature type="zinc finger region" description="C3H1-type" evidence="6">
    <location>
        <begin position="25"/>
        <end position="53"/>
    </location>
</feature>
<keyword evidence="1 6" id="KW-0479">Metal-binding</keyword>
<dbReference type="Proteomes" id="UP001188597">
    <property type="component" value="Unassembled WGS sequence"/>
</dbReference>
<dbReference type="InterPro" id="IPR000571">
    <property type="entry name" value="Znf_CCCH"/>
</dbReference>
<keyword evidence="4 6" id="KW-0862">Zinc</keyword>
<proteinExistence type="predicted"/>
<name>A0AA88XAK7_9ASTE</name>
<dbReference type="Gene3D" id="4.10.1000.10">
    <property type="entry name" value="Zinc finger, CCCH-type"/>
    <property type="match status" value="1"/>
</dbReference>
<keyword evidence="3 6" id="KW-0863">Zinc-finger</keyword>
<evidence type="ECO:0000256" key="1">
    <source>
        <dbReference type="ARBA" id="ARBA00022723"/>
    </source>
</evidence>
<dbReference type="FunFam" id="4.10.1000.10:FF:000033">
    <property type="entry name" value="zinc finger CCCH domain-containing protein 37"/>
    <property type="match status" value="1"/>
</dbReference>
<keyword evidence="2" id="KW-0677">Repeat</keyword>
<sequence length="135" mass="14646">MTNQETTAQAWFTQLGLGPTIYPQRPGQMECDFYMKTGICKFGERCKYHHPIDRSAHALPAKEAQQQNVKLSLAGLPRREGAVNCPYYMKTGTCKYGATCKFDHPPPGEVMAMAATQGTSTSIGGEGIGAGKAQE</sequence>
<feature type="zinc finger region" description="C3H1-type" evidence="6">
    <location>
        <begin position="79"/>
        <end position="107"/>
    </location>
</feature>
<dbReference type="InterPro" id="IPR036855">
    <property type="entry name" value="Znf_CCCH_sf"/>
</dbReference>
<dbReference type="PANTHER" id="PTHR12506:SF82">
    <property type="entry name" value="ZINC FINGER CCCH DOMAIN-CONTAINING PROTEIN 64-RELATED"/>
    <property type="match status" value="1"/>
</dbReference>
<evidence type="ECO:0000256" key="6">
    <source>
        <dbReference type="PROSITE-ProRule" id="PRU00723"/>
    </source>
</evidence>
<evidence type="ECO:0000256" key="3">
    <source>
        <dbReference type="ARBA" id="ARBA00022771"/>
    </source>
</evidence>
<protein>
    <recommendedName>
        <fullName evidence="7">C3H1-type domain-containing protein</fullName>
    </recommendedName>
</protein>
<evidence type="ECO:0000313" key="8">
    <source>
        <dbReference type="EMBL" id="KAK3042686.1"/>
    </source>
</evidence>
<evidence type="ECO:0000259" key="7">
    <source>
        <dbReference type="PROSITE" id="PS50103"/>
    </source>
</evidence>
<feature type="domain" description="C3H1-type" evidence="7">
    <location>
        <begin position="79"/>
        <end position="107"/>
    </location>
</feature>
<dbReference type="PROSITE" id="PS50103">
    <property type="entry name" value="ZF_C3H1"/>
    <property type="match status" value="2"/>
</dbReference>
<dbReference type="GO" id="GO:0003729">
    <property type="term" value="F:mRNA binding"/>
    <property type="evidence" value="ECO:0007669"/>
    <property type="project" value="TreeGrafter"/>
</dbReference>
<dbReference type="InterPro" id="IPR050974">
    <property type="entry name" value="Plant_ZF_CCCH"/>
</dbReference>
<dbReference type="SUPFAM" id="SSF90229">
    <property type="entry name" value="CCCH zinc finger"/>
    <property type="match status" value="2"/>
</dbReference>
<evidence type="ECO:0000313" key="9">
    <source>
        <dbReference type="Proteomes" id="UP001188597"/>
    </source>
</evidence>
<organism evidence="8 9">
    <name type="scientific">Escallonia herrerae</name>
    <dbReference type="NCBI Taxonomy" id="1293975"/>
    <lineage>
        <taxon>Eukaryota</taxon>
        <taxon>Viridiplantae</taxon>
        <taxon>Streptophyta</taxon>
        <taxon>Embryophyta</taxon>
        <taxon>Tracheophyta</taxon>
        <taxon>Spermatophyta</taxon>
        <taxon>Magnoliopsida</taxon>
        <taxon>eudicotyledons</taxon>
        <taxon>Gunneridae</taxon>
        <taxon>Pentapetalae</taxon>
        <taxon>asterids</taxon>
        <taxon>campanulids</taxon>
        <taxon>Escalloniales</taxon>
        <taxon>Escalloniaceae</taxon>
        <taxon>Escallonia</taxon>
    </lineage>
</organism>
<gene>
    <name evidence="8" type="ORF">RJ639_000938</name>
</gene>